<proteinExistence type="predicted"/>
<dbReference type="InterPro" id="IPR021109">
    <property type="entry name" value="Peptidase_aspartic_dom_sf"/>
</dbReference>
<dbReference type="EMBL" id="JAUJYN010000003">
    <property type="protein sequence ID" value="KAK1275527.1"/>
    <property type="molecule type" value="Genomic_DNA"/>
</dbReference>
<dbReference type="Gene3D" id="2.40.70.10">
    <property type="entry name" value="Acid Proteases"/>
    <property type="match status" value="1"/>
</dbReference>
<organism evidence="2 3">
    <name type="scientific">Acorus gramineus</name>
    <name type="common">Dwarf sweet flag</name>
    <dbReference type="NCBI Taxonomy" id="55184"/>
    <lineage>
        <taxon>Eukaryota</taxon>
        <taxon>Viridiplantae</taxon>
        <taxon>Streptophyta</taxon>
        <taxon>Embryophyta</taxon>
        <taxon>Tracheophyta</taxon>
        <taxon>Spermatophyta</taxon>
        <taxon>Magnoliopsida</taxon>
        <taxon>Liliopsida</taxon>
        <taxon>Acoraceae</taxon>
        <taxon>Acorus</taxon>
    </lineage>
</organism>
<protein>
    <submittedName>
        <fullName evidence="2">Uncharacterized protein</fullName>
    </submittedName>
</protein>
<evidence type="ECO:0000313" key="3">
    <source>
        <dbReference type="Proteomes" id="UP001179952"/>
    </source>
</evidence>
<evidence type="ECO:0000313" key="2">
    <source>
        <dbReference type="EMBL" id="KAK1275527.1"/>
    </source>
</evidence>
<dbReference type="PANTHER" id="PTHR33240">
    <property type="entry name" value="OS08G0508500 PROTEIN"/>
    <property type="match status" value="1"/>
</dbReference>
<comment type="caution">
    <text evidence="2">The sequence shown here is derived from an EMBL/GenBank/DDBJ whole genome shotgun (WGS) entry which is preliminary data.</text>
</comment>
<dbReference type="Proteomes" id="UP001179952">
    <property type="component" value="Unassembled WGS sequence"/>
</dbReference>
<gene>
    <name evidence="2" type="ORF">QJS04_geneDACA012846</name>
</gene>
<name>A0AAV9BHG3_ACOGR</name>
<dbReference type="PANTHER" id="PTHR33240:SF8">
    <property type="entry name" value="OS03G0439900 PROTEIN"/>
    <property type="match status" value="1"/>
</dbReference>
<reference evidence="2" key="1">
    <citation type="journal article" date="2023" name="Nat. Commun.">
        <title>Diploid and tetraploid genomes of Acorus and the evolution of monocots.</title>
        <authorList>
            <person name="Ma L."/>
            <person name="Liu K.W."/>
            <person name="Li Z."/>
            <person name="Hsiao Y.Y."/>
            <person name="Qi Y."/>
            <person name="Fu T."/>
            <person name="Tang G.D."/>
            <person name="Zhang D."/>
            <person name="Sun W.H."/>
            <person name="Liu D.K."/>
            <person name="Li Y."/>
            <person name="Chen G.Z."/>
            <person name="Liu X.D."/>
            <person name="Liao X.Y."/>
            <person name="Jiang Y.T."/>
            <person name="Yu X."/>
            <person name="Hao Y."/>
            <person name="Huang J."/>
            <person name="Zhao X.W."/>
            <person name="Ke S."/>
            <person name="Chen Y.Y."/>
            <person name="Wu W.L."/>
            <person name="Hsu J.L."/>
            <person name="Lin Y.F."/>
            <person name="Huang M.D."/>
            <person name="Li C.Y."/>
            <person name="Huang L."/>
            <person name="Wang Z.W."/>
            <person name="Zhao X."/>
            <person name="Zhong W.Y."/>
            <person name="Peng D.H."/>
            <person name="Ahmad S."/>
            <person name="Lan S."/>
            <person name="Zhang J.S."/>
            <person name="Tsai W.C."/>
            <person name="Van de Peer Y."/>
            <person name="Liu Z.J."/>
        </authorList>
    </citation>
    <scope>NUCLEOTIDE SEQUENCE</scope>
    <source>
        <strain evidence="2">SCP</strain>
    </source>
</reference>
<accession>A0AAV9BHG3</accession>
<feature type="compositionally biased region" description="Basic and acidic residues" evidence="1">
    <location>
        <begin position="130"/>
        <end position="146"/>
    </location>
</feature>
<dbReference type="AlphaFoldDB" id="A0AAV9BHG3"/>
<reference evidence="2" key="2">
    <citation type="submission" date="2023-06" db="EMBL/GenBank/DDBJ databases">
        <authorList>
            <person name="Ma L."/>
            <person name="Liu K.-W."/>
            <person name="Li Z."/>
            <person name="Hsiao Y.-Y."/>
            <person name="Qi Y."/>
            <person name="Fu T."/>
            <person name="Tang G."/>
            <person name="Zhang D."/>
            <person name="Sun W.-H."/>
            <person name="Liu D.-K."/>
            <person name="Li Y."/>
            <person name="Chen G.-Z."/>
            <person name="Liu X.-D."/>
            <person name="Liao X.-Y."/>
            <person name="Jiang Y.-T."/>
            <person name="Yu X."/>
            <person name="Hao Y."/>
            <person name="Huang J."/>
            <person name="Zhao X.-W."/>
            <person name="Ke S."/>
            <person name="Chen Y.-Y."/>
            <person name="Wu W.-L."/>
            <person name="Hsu J.-L."/>
            <person name="Lin Y.-F."/>
            <person name="Huang M.-D."/>
            <person name="Li C.-Y."/>
            <person name="Huang L."/>
            <person name="Wang Z.-W."/>
            <person name="Zhao X."/>
            <person name="Zhong W.-Y."/>
            <person name="Peng D.-H."/>
            <person name="Ahmad S."/>
            <person name="Lan S."/>
            <person name="Zhang J.-S."/>
            <person name="Tsai W.-C."/>
            <person name="Van De Peer Y."/>
            <person name="Liu Z.-J."/>
        </authorList>
    </citation>
    <scope>NUCLEOTIDE SEQUENCE</scope>
    <source>
        <strain evidence="2">SCP</strain>
        <tissue evidence="2">Leaves</tissue>
    </source>
</reference>
<feature type="region of interest" description="Disordered" evidence="1">
    <location>
        <begin position="114"/>
        <end position="153"/>
    </location>
</feature>
<sequence length="153" mass="17281">MGLKAANLTPTKDPLVTYNGAQVVPAGRITLPVRAGNRTTMTEFIIMHHLSPYNAIIGRTWLAAMKAIPSTYDQRLRFPTAEGIMEIREDQVAAKRCYMAAMVGKSAILDFEEQPEDREIHPKMKQLLQNRDKADERRPGPEDRSLKTSRMSQ</sequence>
<evidence type="ECO:0000256" key="1">
    <source>
        <dbReference type="SAM" id="MobiDB-lite"/>
    </source>
</evidence>
<keyword evidence="3" id="KW-1185">Reference proteome</keyword>